<dbReference type="AlphaFoldDB" id="A0A3P6T0E6"/>
<protein>
    <recommendedName>
        <fullName evidence="1">Ig-like domain-containing protein</fullName>
    </recommendedName>
</protein>
<dbReference type="Proteomes" id="UP000281553">
    <property type="component" value="Unassembled WGS sequence"/>
</dbReference>
<dbReference type="InterPro" id="IPR036179">
    <property type="entry name" value="Ig-like_dom_sf"/>
</dbReference>
<dbReference type="EMBL" id="UYRU01042507">
    <property type="protein sequence ID" value="VDK75963.1"/>
    <property type="molecule type" value="Genomic_DNA"/>
</dbReference>
<feature type="domain" description="Ig-like" evidence="1">
    <location>
        <begin position="27"/>
        <end position="64"/>
    </location>
</feature>
<proteinExistence type="predicted"/>
<dbReference type="PROSITE" id="PS50835">
    <property type="entry name" value="IG_LIKE"/>
    <property type="match status" value="1"/>
</dbReference>
<accession>A0A3P6T0E6</accession>
<dbReference type="SUPFAM" id="SSF48726">
    <property type="entry name" value="Immunoglobulin"/>
    <property type="match status" value="1"/>
</dbReference>
<dbReference type="Gene3D" id="2.60.40.10">
    <property type="entry name" value="Immunoglobulins"/>
    <property type="match status" value="1"/>
</dbReference>
<evidence type="ECO:0000313" key="3">
    <source>
        <dbReference type="Proteomes" id="UP000281553"/>
    </source>
</evidence>
<evidence type="ECO:0000313" key="2">
    <source>
        <dbReference type="EMBL" id="VDK75963.1"/>
    </source>
</evidence>
<reference evidence="2 3" key="1">
    <citation type="submission" date="2018-11" db="EMBL/GenBank/DDBJ databases">
        <authorList>
            <consortium name="Pathogen Informatics"/>
        </authorList>
    </citation>
    <scope>NUCLEOTIDE SEQUENCE [LARGE SCALE GENOMIC DNA]</scope>
</reference>
<dbReference type="Pfam" id="PF07679">
    <property type="entry name" value="I-set"/>
    <property type="match status" value="1"/>
</dbReference>
<keyword evidence="3" id="KW-1185">Reference proteome</keyword>
<gene>
    <name evidence="2" type="ORF">DILT_LOCUS2711</name>
</gene>
<name>A0A3P6T0E6_DIBLA</name>
<evidence type="ECO:0000259" key="1">
    <source>
        <dbReference type="PROSITE" id="PS50835"/>
    </source>
</evidence>
<sequence>MSILQNEEERGSSLKISVQFCAPAGFPRFLNVFSVIVAKKNEKVELECQTQGDPPPTVRWYKDSIPVDLTSPRFVKNGKPTRGAGAAAGCCCYLLPLPVQPGTNSIRLPIIQAFCPASPAS</sequence>
<dbReference type="InterPro" id="IPR013783">
    <property type="entry name" value="Ig-like_fold"/>
</dbReference>
<dbReference type="InterPro" id="IPR007110">
    <property type="entry name" value="Ig-like_dom"/>
</dbReference>
<organism evidence="2 3">
    <name type="scientific">Dibothriocephalus latus</name>
    <name type="common">Fish tapeworm</name>
    <name type="synonym">Diphyllobothrium latum</name>
    <dbReference type="NCBI Taxonomy" id="60516"/>
    <lineage>
        <taxon>Eukaryota</taxon>
        <taxon>Metazoa</taxon>
        <taxon>Spiralia</taxon>
        <taxon>Lophotrochozoa</taxon>
        <taxon>Platyhelminthes</taxon>
        <taxon>Cestoda</taxon>
        <taxon>Eucestoda</taxon>
        <taxon>Diphyllobothriidea</taxon>
        <taxon>Diphyllobothriidae</taxon>
        <taxon>Dibothriocephalus</taxon>
    </lineage>
</organism>
<dbReference type="InterPro" id="IPR013098">
    <property type="entry name" value="Ig_I-set"/>
</dbReference>
<dbReference type="OrthoDB" id="10253954at2759"/>